<dbReference type="STRING" id="1797689.A3F24_01805"/>
<comment type="subcellular location">
    <subcellularLocation>
        <location evidence="3">Cytoplasm</location>
    </subcellularLocation>
</comment>
<keyword evidence="3" id="KW-0554">One-carbon metabolism</keyword>
<accession>A0A1G1Z1J4</accession>
<evidence type="ECO:0000256" key="2">
    <source>
        <dbReference type="ARBA" id="ARBA00022898"/>
    </source>
</evidence>
<comment type="pathway">
    <text evidence="3">Amino-acid biosynthesis; glycine biosynthesis; glycine from L-serine: step 1/1.</text>
</comment>
<dbReference type="PANTHER" id="PTHR11680:SF35">
    <property type="entry name" value="SERINE HYDROXYMETHYLTRANSFERASE 1"/>
    <property type="match status" value="1"/>
</dbReference>
<protein>
    <recommendedName>
        <fullName evidence="3">Serine hydroxymethyltransferase</fullName>
        <shortName evidence="3">SHMT</shortName>
        <shortName evidence="3">Serine methylase</shortName>
        <ecNumber evidence="3">2.1.2.1</ecNumber>
    </recommendedName>
</protein>
<evidence type="ECO:0000313" key="7">
    <source>
        <dbReference type="Proteomes" id="UP000178515"/>
    </source>
</evidence>
<dbReference type="AlphaFoldDB" id="A0A1G1Z1J4"/>
<feature type="binding site" evidence="3">
    <location>
        <begin position="120"/>
        <end position="122"/>
    </location>
    <ligand>
        <name>(6S)-5,6,7,8-tetrahydrofolate</name>
        <dbReference type="ChEBI" id="CHEBI:57453"/>
    </ligand>
</feature>
<dbReference type="InterPro" id="IPR015421">
    <property type="entry name" value="PyrdxlP-dep_Trfase_major"/>
</dbReference>
<dbReference type="UniPathway" id="UPA00288">
    <property type="reaction ID" value="UER01023"/>
</dbReference>
<evidence type="ECO:0000256" key="3">
    <source>
        <dbReference type="HAMAP-Rule" id="MF_00051"/>
    </source>
</evidence>
<evidence type="ECO:0000259" key="5">
    <source>
        <dbReference type="Pfam" id="PF00464"/>
    </source>
</evidence>
<dbReference type="GO" id="GO:0032259">
    <property type="term" value="P:methylation"/>
    <property type="evidence" value="ECO:0007669"/>
    <property type="project" value="UniProtKB-KW"/>
</dbReference>
<feature type="binding site" evidence="3">
    <location>
        <position position="116"/>
    </location>
    <ligand>
        <name>(6S)-5,6,7,8-tetrahydrofolate</name>
        <dbReference type="ChEBI" id="CHEBI:57453"/>
    </ligand>
</feature>
<comment type="pathway">
    <text evidence="3">One-carbon metabolism; tetrahydrofolate interconversion.</text>
</comment>
<keyword evidence="3" id="KW-0028">Amino-acid biosynthesis</keyword>
<evidence type="ECO:0000256" key="1">
    <source>
        <dbReference type="ARBA" id="ARBA00001933"/>
    </source>
</evidence>
<dbReference type="GO" id="GO:0004372">
    <property type="term" value="F:glycine hydroxymethyltransferase activity"/>
    <property type="evidence" value="ECO:0007669"/>
    <property type="project" value="UniProtKB-UniRule"/>
</dbReference>
<organism evidence="6 7">
    <name type="scientific">Candidatus Colwellbacteria bacterium RIFCSPHIGHO2_12_FULL_44_17</name>
    <dbReference type="NCBI Taxonomy" id="1797689"/>
    <lineage>
        <taxon>Bacteria</taxon>
        <taxon>Candidatus Colwelliibacteriota</taxon>
    </lineage>
</organism>
<dbReference type="InterPro" id="IPR015422">
    <property type="entry name" value="PyrdxlP-dep_Trfase_small"/>
</dbReference>
<dbReference type="GO" id="GO:0005829">
    <property type="term" value="C:cytosol"/>
    <property type="evidence" value="ECO:0007669"/>
    <property type="project" value="TreeGrafter"/>
</dbReference>
<keyword evidence="2 3" id="KW-0663">Pyridoxal phosphate</keyword>
<dbReference type="EC" id="2.1.2.1" evidence="3"/>
<keyword evidence="6" id="KW-0489">Methyltransferase</keyword>
<dbReference type="UniPathway" id="UPA00193"/>
<dbReference type="InterPro" id="IPR015424">
    <property type="entry name" value="PyrdxlP-dep_Trfase"/>
</dbReference>
<dbReference type="EMBL" id="MHIX01000043">
    <property type="protein sequence ID" value="OGY58492.1"/>
    <property type="molecule type" value="Genomic_DNA"/>
</dbReference>
<evidence type="ECO:0000256" key="4">
    <source>
        <dbReference type="PIRSR" id="PIRSR000412-50"/>
    </source>
</evidence>
<feature type="binding site" evidence="3">
    <location>
        <begin position="347"/>
        <end position="349"/>
    </location>
    <ligand>
        <name>(6S)-5,6,7,8-tetrahydrofolate</name>
        <dbReference type="ChEBI" id="CHEBI:57453"/>
    </ligand>
</feature>
<gene>
    <name evidence="3 6" type="primary">glyA</name>
    <name evidence="6" type="ORF">A3F24_01805</name>
</gene>
<dbReference type="GO" id="GO:0008168">
    <property type="term" value="F:methyltransferase activity"/>
    <property type="evidence" value="ECO:0007669"/>
    <property type="project" value="UniProtKB-KW"/>
</dbReference>
<keyword evidence="3 6" id="KW-0808">Transferase</keyword>
<dbReference type="GO" id="GO:0019264">
    <property type="term" value="P:glycine biosynthetic process from serine"/>
    <property type="evidence" value="ECO:0007669"/>
    <property type="project" value="UniProtKB-UniRule"/>
</dbReference>
<dbReference type="Gene3D" id="3.40.640.10">
    <property type="entry name" value="Type I PLP-dependent aspartate aminotransferase-like (Major domain)"/>
    <property type="match status" value="1"/>
</dbReference>
<dbReference type="GO" id="GO:0035999">
    <property type="term" value="P:tetrahydrofolate interconversion"/>
    <property type="evidence" value="ECO:0007669"/>
    <property type="project" value="UniProtKB-UniRule"/>
</dbReference>
<dbReference type="InterPro" id="IPR049943">
    <property type="entry name" value="Ser_HO-MeTrfase-like"/>
</dbReference>
<feature type="domain" description="Serine hydroxymethyltransferase-like" evidence="5">
    <location>
        <begin position="2"/>
        <end position="377"/>
    </location>
</feature>
<sequence>MHDKVLEQLLKKETRRQEETLDLIASENIASPEILRLLGSPLTNKYSEGYAGKRYYPGNQYYDQIELLAIERGLKAFRLSPTAWHLNVQALSGSPANLEAYFGLMEFGDTFMGMALAPGGHLTHGHKVNFSGKAYNAVQYGTDPKTGLLDYEEIAKLARKHKPKVIVSGITAYPRAVDFKKFGAIAKSVGAYHMADIAHIAGLVVAGAYPSPFPYADVVTMTTHKTLRGPRGALIFCRKELATQIDKAVFPGMQGGPHNNVTAGVAQMFFEALQPSFKVYGKQIVKNAKRLAQGLKQRGFTLVTGGTDSHMILLDMRNFGIDGMEAQTRLEDVGIVANRNSVPGDLSPFKPSGVRLGTPSLTTRGMKEREMDELAELMYLTLHSEHRTKRSAEVRRRVKKLCVRFPAYRIGVRK</sequence>
<dbReference type="HAMAP" id="MF_00051">
    <property type="entry name" value="SHMT"/>
    <property type="match status" value="1"/>
</dbReference>
<dbReference type="CDD" id="cd00378">
    <property type="entry name" value="SHMT"/>
    <property type="match status" value="1"/>
</dbReference>
<feature type="site" description="Plays an important role in substrate specificity" evidence="3">
    <location>
        <position position="224"/>
    </location>
</feature>
<keyword evidence="3" id="KW-0963">Cytoplasm</keyword>
<comment type="catalytic activity">
    <reaction evidence="3">
        <text>(6R)-5,10-methylene-5,6,7,8-tetrahydrofolate + glycine + H2O = (6S)-5,6,7,8-tetrahydrofolate + L-serine</text>
        <dbReference type="Rhea" id="RHEA:15481"/>
        <dbReference type="ChEBI" id="CHEBI:15377"/>
        <dbReference type="ChEBI" id="CHEBI:15636"/>
        <dbReference type="ChEBI" id="CHEBI:33384"/>
        <dbReference type="ChEBI" id="CHEBI:57305"/>
        <dbReference type="ChEBI" id="CHEBI:57453"/>
        <dbReference type="EC" id="2.1.2.1"/>
    </reaction>
</comment>
<dbReference type="GO" id="GO:0030170">
    <property type="term" value="F:pyridoxal phosphate binding"/>
    <property type="evidence" value="ECO:0007669"/>
    <property type="project" value="UniProtKB-UniRule"/>
</dbReference>
<feature type="modified residue" description="N6-(pyridoxal phosphate)lysine" evidence="3 4">
    <location>
        <position position="225"/>
    </location>
</feature>
<dbReference type="PIRSF" id="PIRSF000412">
    <property type="entry name" value="SHMT"/>
    <property type="match status" value="1"/>
</dbReference>
<reference evidence="6 7" key="1">
    <citation type="journal article" date="2016" name="Nat. Commun.">
        <title>Thousands of microbial genomes shed light on interconnected biogeochemical processes in an aquifer system.</title>
        <authorList>
            <person name="Anantharaman K."/>
            <person name="Brown C.T."/>
            <person name="Hug L.A."/>
            <person name="Sharon I."/>
            <person name="Castelle C.J."/>
            <person name="Probst A.J."/>
            <person name="Thomas B.C."/>
            <person name="Singh A."/>
            <person name="Wilkins M.J."/>
            <person name="Karaoz U."/>
            <person name="Brodie E.L."/>
            <person name="Williams K.H."/>
            <person name="Hubbard S.S."/>
            <person name="Banfield J.F."/>
        </authorList>
    </citation>
    <scope>NUCLEOTIDE SEQUENCE [LARGE SCALE GENOMIC DNA]</scope>
</reference>
<comment type="function">
    <text evidence="3">Catalyzes the reversible interconversion of serine and glycine with tetrahydrofolate (THF) serving as the one-carbon carrier. This reaction serves as the major source of one-carbon groups required for the biosynthesis of purines, thymidylate, methionine, and other important biomolecules. Also exhibits THF-independent aldolase activity toward beta-hydroxyamino acids, producing glycine and aldehydes, via a retro-aldol mechanism.</text>
</comment>
<dbReference type="Pfam" id="PF00464">
    <property type="entry name" value="SHMT"/>
    <property type="match status" value="1"/>
</dbReference>
<comment type="cofactor">
    <cofactor evidence="1 3 4">
        <name>pyridoxal 5'-phosphate</name>
        <dbReference type="ChEBI" id="CHEBI:597326"/>
    </cofactor>
</comment>
<comment type="subunit">
    <text evidence="3">Homodimer.</text>
</comment>
<evidence type="ECO:0000313" key="6">
    <source>
        <dbReference type="EMBL" id="OGY58492.1"/>
    </source>
</evidence>
<dbReference type="PANTHER" id="PTHR11680">
    <property type="entry name" value="SERINE HYDROXYMETHYLTRANSFERASE"/>
    <property type="match status" value="1"/>
</dbReference>
<dbReference type="InterPro" id="IPR039429">
    <property type="entry name" value="SHMT-like_dom"/>
</dbReference>
<proteinExistence type="inferred from homology"/>
<comment type="similarity">
    <text evidence="3">Belongs to the SHMT family.</text>
</comment>
<dbReference type="Gene3D" id="3.90.1150.10">
    <property type="entry name" value="Aspartate Aminotransferase, domain 1"/>
    <property type="match status" value="1"/>
</dbReference>
<comment type="caution">
    <text evidence="3">Lacks conserved residue(s) required for the propagation of feature annotation.</text>
</comment>
<dbReference type="Proteomes" id="UP000178515">
    <property type="component" value="Unassembled WGS sequence"/>
</dbReference>
<name>A0A1G1Z1J4_9BACT</name>
<dbReference type="InterPro" id="IPR001085">
    <property type="entry name" value="Ser_HO-MeTrfase"/>
</dbReference>
<dbReference type="SUPFAM" id="SSF53383">
    <property type="entry name" value="PLP-dependent transferases"/>
    <property type="match status" value="1"/>
</dbReference>
<dbReference type="NCBIfam" id="NF000586">
    <property type="entry name" value="PRK00011.1"/>
    <property type="match status" value="1"/>
</dbReference>
<comment type="caution">
    <text evidence="6">The sequence shown here is derived from an EMBL/GenBank/DDBJ whole genome shotgun (WGS) entry which is preliminary data.</text>
</comment>